<feature type="compositionally biased region" description="Basic and acidic residues" evidence="1">
    <location>
        <begin position="58"/>
        <end position="74"/>
    </location>
</feature>
<keyword evidence="2" id="KW-0472">Membrane</keyword>
<dbReference type="Proteomes" id="UP000540989">
    <property type="component" value="Unassembled WGS sequence"/>
</dbReference>
<keyword evidence="2" id="KW-1133">Transmembrane helix</keyword>
<proteinExistence type="predicted"/>
<evidence type="ECO:0000256" key="1">
    <source>
        <dbReference type="SAM" id="MobiDB-lite"/>
    </source>
</evidence>
<sequence length="304" mass="33292">MDTPMNLLCTLAVLLAVTQAPVPTSGKATNHGVRDGHTQNQNANTGEKPSVPALASITKDKNGPSLETHSDQHSTDLNQPTINITNPAPVPIPWGWREWTVWGGNLAVAIVGLGGIGVAIATLLKLERQTKATEDQLRIAEKTIVFTQRPRISARNFYFSKMTAIGRQVPNGISEGSEAAGQFYIGNSGGTDAKIREVLCIVHLEGGDNLAGERPYEGMIGSAEDTVLHPGSSIPYFFRMENPLTHDEAYRLAMSMETLKMHVMGKVVYVDELGIVRTTHFCRRYIPARRRFEPVDNPDYENAD</sequence>
<feature type="compositionally biased region" description="Polar residues" evidence="1">
    <location>
        <begin position="75"/>
        <end position="84"/>
    </location>
</feature>
<organism evidence="3 4">
    <name type="scientific">Granulicella aggregans</name>
    <dbReference type="NCBI Taxonomy" id="474949"/>
    <lineage>
        <taxon>Bacteria</taxon>
        <taxon>Pseudomonadati</taxon>
        <taxon>Acidobacteriota</taxon>
        <taxon>Terriglobia</taxon>
        <taxon>Terriglobales</taxon>
        <taxon>Acidobacteriaceae</taxon>
        <taxon>Granulicella</taxon>
    </lineage>
</organism>
<accession>A0A7W7ZJ32</accession>
<keyword evidence="2" id="KW-0812">Transmembrane</keyword>
<name>A0A7W7ZJ32_9BACT</name>
<reference evidence="3 4" key="1">
    <citation type="submission" date="2020-08" db="EMBL/GenBank/DDBJ databases">
        <title>Genomic Encyclopedia of Type Strains, Phase IV (KMG-V): Genome sequencing to study the core and pangenomes of soil and plant-associated prokaryotes.</title>
        <authorList>
            <person name="Whitman W."/>
        </authorList>
    </citation>
    <scope>NUCLEOTIDE SEQUENCE [LARGE SCALE GENOMIC DNA]</scope>
    <source>
        <strain evidence="3 4">M8UP14</strain>
    </source>
</reference>
<feature type="region of interest" description="Disordered" evidence="1">
    <location>
        <begin position="24"/>
        <end position="84"/>
    </location>
</feature>
<feature type="transmembrane region" description="Helical" evidence="2">
    <location>
        <begin position="99"/>
        <end position="124"/>
    </location>
</feature>
<keyword evidence="4" id="KW-1185">Reference proteome</keyword>
<evidence type="ECO:0000313" key="3">
    <source>
        <dbReference type="EMBL" id="MBB5060818.1"/>
    </source>
</evidence>
<gene>
    <name evidence="3" type="ORF">HDF16_005554</name>
</gene>
<evidence type="ECO:0000313" key="4">
    <source>
        <dbReference type="Proteomes" id="UP000540989"/>
    </source>
</evidence>
<protein>
    <submittedName>
        <fullName evidence="3">Uncharacterized protein</fullName>
    </submittedName>
</protein>
<feature type="compositionally biased region" description="Polar residues" evidence="1">
    <location>
        <begin position="38"/>
        <end position="47"/>
    </location>
</feature>
<evidence type="ECO:0000256" key="2">
    <source>
        <dbReference type="SAM" id="Phobius"/>
    </source>
</evidence>
<dbReference type="EMBL" id="JACHIP010000020">
    <property type="protein sequence ID" value="MBB5060818.1"/>
    <property type="molecule type" value="Genomic_DNA"/>
</dbReference>
<dbReference type="AlphaFoldDB" id="A0A7W7ZJ32"/>
<comment type="caution">
    <text evidence="3">The sequence shown here is derived from an EMBL/GenBank/DDBJ whole genome shotgun (WGS) entry which is preliminary data.</text>
</comment>